<dbReference type="PANTHER" id="PTHR48100">
    <property type="entry name" value="BROAD-SPECIFICITY PHOSPHATASE YOR283W-RELATED"/>
    <property type="match status" value="1"/>
</dbReference>
<evidence type="ECO:0000313" key="1">
    <source>
        <dbReference type="EMBL" id="MPM27470.1"/>
    </source>
</evidence>
<reference evidence="1" key="1">
    <citation type="submission" date="2019-08" db="EMBL/GenBank/DDBJ databases">
        <authorList>
            <person name="Kucharzyk K."/>
            <person name="Murdoch R.W."/>
            <person name="Higgins S."/>
            <person name="Loffler F."/>
        </authorList>
    </citation>
    <scope>NUCLEOTIDE SEQUENCE</scope>
</reference>
<dbReference type="GO" id="GO:0016791">
    <property type="term" value="F:phosphatase activity"/>
    <property type="evidence" value="ECO:0007669"/>
    <property type="project" value="TreeGrafter"/>
</dbReference>
<dbReference type="EC" id="5.4.2.11" evidence="1"/>
<organism evidence="1">
    <name type="scientific">bioreactor metagenome</name>
    <dbReference type="NCBI Taxonomy" id="1076179"/>
    <lineage>
        <taxon>unclassified sequences</taxon>
        <taxon>metagenomes</taxon>
        <taxon>ecological metagenomes</taxon>
    </lineage>
</organism>
<dbReference type="InterPro" id="IPR029033">
    <property type="entry name" value="His_PPase_superfam"/>
</dbReference>
<sequence length="212" mass="23342">MEIILLRHGKTAANLDNRYNGRTDDPLCEEGLQEANSAQKHASFTHVYVSPLLRARQTAGICFPNAEQIVVNDLREMNFGDFEGRTADEMEHDSAYRAWVESNGMEACPNGESVPQFARRAAGAFVWVVGDAAKRGLQQIGVTAHGGVIMAIMYSFSHSDQTYYDWYVQNCGGFRLVIDESGWAEGKPGFVSYERFGEAGDSQAMLGGESKA</sequence>
<dbReference type="InterPro" id="IPR013078">
    <property type="entry name" value="His_Pase_superF_clade-1"/>
</dbReference>
<keyword evidence="1" id="KW-0413">Isomerase</keyword>
<accession>A0A644YG94</accession>
<dbReference type="EMBL" id="VSSQ01005002">
    <property type="protein sequence ID" value="MPM27470.1"/>
    <property type="molecule type" value="Genomic_DNA"/>
</dbReference>
<dbReference type="Gene3D" id="3.40.50.1240">
    <property type="entry name" value="Phosphoglycerate mutase-like"/>
    <property type="match status" value="1"/>
</dbReference>
<dbReference type="Pfam" id="PF00300">
    <property type="entry name" value="His_Phos_1"/>
    <property type="match status" value="1"/>
</dbReference>
<protein>
    <submittedName>
        <fullName evidence="1">2,3-bisphosphoglycerate-dependent phosphoglycerate mutase</fullName>
        <ecNumber evidence="1">5.4.2.11</ecNumber>
    </submittedName>
</protein>
<dbReference type="SUPFAM" id="SSF53254">
    <property type="entry name" value="Phosphoglycerate mutase-like"/>
    <property type="match status" value="1"/>
</dbReference>
<dbReference type="GO" id="GO:0004619">
    <property type="term" value="F:phosphoglycerate mutase activity"/>
    <property type="evidence" value="ECO:0007669"/>
    <property type="project" value="UniProtKB-EC"/>
</dbReference>
<name>A0A644YG94_9ZZZZ</name>
<gene>
    <name evidence="1" type="primary">gpmA_13</name>
    <name evidence="1" type="ORF">SDC9_73981</name>
</gene>
<dbReference type="SMART" id="SM00855">
    <property type="entry name" value="PGAM"/>
    <property type="match status" value="1"/>
</dbReference>
<dbReference type="CDD" id="cd07067">
    <property type="entry name" value="HP_PGM_like"/>
    <property type="match status" value="1"/>
</dbReference>
<dbReference type="InterPro" id="IPR050275">
    <property type="entry name" value="PGM_Phosphatase"/>
</dbReference>
<comment type="caution">
    <text evidence="1">The sequence shown here is derived from an EMBL/GenBank/DDBJ whole genome shotgun (WGS) entry which is preliminary data.</text>
</comment>
<proteinExistence type="predicted"/>
<dbReference type="AlphaFoldDB" id="A0A644YG94"/>